<dbReference type="GO" id="GO:0005880">
    <property type="term" value="C:nuclear microtubule"/>
    <property type="evidence" value="ECO:0007669"/>
    <property type="project" value="TreeGrafter"/>
</dbReference>
<evidence type="ECO:0000313" key="4">
    <source>
        <dbReference type="Proteomes" id="UP001152561"/>
    </source>
</evidence>
<keyword evidence="4" id="KW-1185">Reference proteome</keyword>
<dbReference type="GO" id="GO:0008017">
    <property type="term" value="F:microtubule binding"/>
    <property type="evidence" value="ECO:0007669"/>
    <property type="project" value="TreeGrafter"/>
</dbReference>
<name>A0A9Q1R651_9SOLA</name>
<gene>
    <name evidence="3" type="ORF">K7X08_026564</name>
</gene>
<dbReference type="PANTHER" id="PTHR31807">
    <property type="entry name" value="AUGMIN FAMILY MEMBER"/>
    <property type="match status" value="1"/>
</dbReference>
<dbReference type="Pfam" id="PF04484">
    <property type="entry name" value="QWRF"/>
    <property type="match status" value="1"/>
</dbReference>
<dbReference type="OrthoDB" id="663033at2759"/>
<dbReference type="EMBL" id="JAJAGQ010000016">
    <property type="protein sequence ID" value="KAJ8540175.1"/>
    <property type="molecule type" value="Genomic_DNA"/>
</dbReference>
<dbReference type="Proteomes" id="UP001152561">
    <property type="component" value="Unassembled WGS sequence"/>
</dbReference>
<evidence type="ECO:0008006" key="5">
    <source>
        <dbReference type="Google" id="ProtNLM"/>
    </source>
</evidence>
<comment type="similarity">
    <text evidence="1">Belongs to the QWRF family.</text>
</comment>
<dbReference type="GO" id="GO:0005737">
    <property type="term" value="C:cytoplasm"/>
    <property type="evidence" value="ECO:0007669"/>
    <property type="project" value="TreeGrafter"/>
</dbReference>
<feature type="compositionally biased region" description="Pro residues" evidence="2">
    <location>
        <begin position="114"/>
        <end position="125"/>
    </location>
</feature>
<proteinExistence type="inferred from homology"/>
<dbReference type="GO" id="GO:0051225">
    <property type="term" value="P:spindle assembly"/>
    <property type="evidence" value="ECO:0007669"/>
    <property type="project" value="TreeGrafter"/>
</dbReference>
<accession>A0A9Q1R651</accession>
<reference evidence="4" key="1">
    <citation type="journal article" date="2023" name="Proc. Natl. Acad. Sci. U.S.A.">
        <title>Genomic and structural basis for evolution of tropane alkaloid biosynthesis.</title>
        <authorList>
            <person name="Wanga Y.-J."/>
            <person name="Taina T."/>
            <person name="Yua J.-Y."/>
            <person name="Lia J."/>
            <person name="Xua B."/>
            <person name="Chenc J."/>
            <person name="D'Auriad J.C."/>
            <person name="Huanga J.-P."/>
            <person name="Huanga S.-X."/>
        </authorList>
    </citation>
    <scope>NUCLEOTIDE SEQUENCE [LARGE SCALE GENOMIC DNA]</scope>
    <source>
        <strain evidence="4">cv. KIB-2019</strain>
    </source>
</reference>
<dbReference type="InterPro" id="IPR007573">
    <property type="entry name" value="QWRF"/>
</dbReference>
<feature type="region of interest" description="Disordered" evidence="2">
    <location>
        <begin position="104"/>
        <end position="132"/>
    </location>
</feature>
<dbReference type="AlphaFoldDB" id="A0A9Q1R651"/>
<comment type="caution">
    <text evidence="3">The sequence shown here is derived from an EMBL/GenBank/DDBJ whole genome shotgun (WGS) entry which is preliminary data.</text>
</comment>
<evidence type="ECO:0000256" key="1">
    <source>
        <dbReference type="ARBA" id="ARBA00010016"/>
    </source>
</evidence>
<dbReference type="PANTHER" id="PTHR31807:SF27">
    <property type="entry name" value="QWRF MOTIF-CONTAINING PROTEIN 7"/>
    <property type="match status" value="1"/>
</dbReference>
<evidence type="ECO:0000313" key="3">
    <source>
        <dbReference type="EMBL" id="KAJ8540175.1"/>
    </source>
</evidence>
<protein>
    <recommendedName>
        <fullName evidence="5">QWRF motif-containing protein 7</fullName>
    </recommendedName>
</protein>
<organism evidence="3 4">
    <name type="scientific">Anisodus acutangulus</name>
    <dbReference type="NCBI Taxonomy" id="402998"/>
    <lineage>
        <taxon>Eukaryota</taxon>
        <taxon>Viridiplantae</taxon>
        <taxon>Streptophyta</taxon>
        <taxon>Embryophyta</taxon>
        <taxon>Tracheophyta</taxon>
        <taxon>Spermatophyta</taxon>
        <taxon>Magnoliopsida</taxon>
        <taxon>eudicotyledons</taxon>
        <taxon>Gunneridae</taxon>
        <taxon>Pentapetalae</taxon>
        <taxon>asterids</taxon>
        <taxon>lamiids</taxon>
        <taxon>Solanales</taxon>
        <taxon>Solanaceae</taxon>
        <taxon>Solanoideae</taxon>
        <taxon>Hyoscyameae</taxon>
        <taxon>Anisodus</taxon>
    </lineage>
</organism>
<sequence length="366" mass="41749">MEKEKNRSRNIPRSPANSPRLLRSKSGMSLPEIHTIDTVPPKLINRSKSTTKLRSYNRGEENVSSLMINNNKKLQENGDNSHSFAKFLQRNGSRSSTAGNITNSRSAWAMSPGRPLPNSPVPIVPKSPSSRKLKMDMSKDVSVAGGRGGVAGVLKFFKQKKVSPVLEEDFHQYRLMNNRLVQWRFVNARAEASMAAVKRVARKKLFNVWLRISIMRNFTAEKKIQVQKLKHDIKINRIMNSQGHLLREWQRLELKNSEAVGRVARKLSAVSLCLPLVDGAEAKVTLVYEAVITAEEVMDGIQDFIMNMQWQVEQSCYLLTQLIVILKHEKEFLEELENHIKTVDSLEVEEETLRVHCIQLAKEWGR</sequence>
<feature type="region of interest" description="Disordered" evidence="2">
    <location>
        <begin position="1"/>
        <end position="33"/>
    </location>
</feature>
<evidence type="ECO:0000256" key="2">
    <source>
        <dbReference type="SAM" id="MobiDB-lite"/>
    </source>
</evidence>